<keyword evidence="4" id="KW-0210">Decarboxylase</keyword>
<dbReference type="InterPro" id="IPR029061">
    <property type="entry name" value="THDP-binding"/>
</dbReference>
<keyword evidence="3 9" id="KW-0479">Metal-binding</keyword>
<feature type="binding site" evidence="9">
    <location>
        <position position="479"/>
    </location>
    <ligand>
        <name>Mg(2+)</name>
        <dbReference type="ChEBI" id="CHEBI:18420"/>
    </ligand>
</feature>
<dbReference type="Gene3D" id="3.40.50.1220">
    <property type="entry name" value="TPP-binding domain"/>
    <property type="match status" value="1"/>
</dbReference>
<dbReference type="GeneID" id="70238583"/>
<reference evidence="14" key="1">
    <citation type="journal article" date="2021" name="Open Biol.">
        <title>Shared evolutionary footprints suggest mitochondrial oxidative damage underlies multiple complex I losses in fungi.</title>
        <authorList>
            <person name="Schikora-Tamarit M.A."/>
            <person name="Marcet-Houben M."/>
            <person name="Nosek J."/>
            <person name="Gabaldon T."/>
        </authorList>
    </citation>
    <scope>NUCLEOTIDE SEQUENCE</scope>
    <source>
        <strain evidence="14">CBS6075</strain>
    </source>
</reference>
<dbReference type="InterPro" id="IPR000399">
    <property type="entry name" value="TPP-bd_CS"/>
</dbReference>
<protein>
    <recommendedName>
        <fullName evidence="16">Pyruvate decarboxylase</fullName>
    </recommendedName>
</protein>
<evidence type="ECO:0000256" key="3">
    <source>
        <dbReference type="ARBA" id="ARBA00022723"/>
    </source>
</evidence>
<dbReference type="FunFam" id="3.40.50.970:FF:000024">
    <property type="entry name" value="Pyruvate decarboxylase isozyme"/>
    <property type="match status" value="1"/>
</dbReference>
<dbReference type="CDD" id="cd07038">
    <property type="entry name" value="TPP_PYR_PDC_IPDC_like"/>
    <property type="match status" value="1"/>
</dbReference>
<dbReference type="InterPro" id="IPR047214">
    <property type="entry name" value="TPP_PDC_IPDC"/>
</dbReference>
<evidence type="ECO:0000256" key="7">
    <source>
        <dbReference type="ARBA" id="ARBA00023239"/>
    </source>
</evidence>
<dbReference type="Proteomes" id="UP000769157">
    <property type="component" value="Unassembled WGS sequence"/>
</dbReference>
<evidence type="ECO:0008006" key="16">
    <source>
        <dbReference type="Google" id="ProtNLM"/>
    </source>
</evidence>
<dbReference type="InterPro" id="IPR029035">
    <property type="entry name" value="DHS-like_NAD/FAD-binding_dom"/>
</dbReference>
<evidence type="ECO:0000256" key="1">
    <source>
        <dbReference type="ARBA" id="ARBA00001964"/>
    </source>
</evidence>
<proteinExistence type="inferred from homology"/>
<evidence type="ECO:0000256" key="4">
    <source>
        <dbReference type="ARBA" id="ARBA00022793"/>
    </source>
</evidence>
<evidence type="ECO:0000256" key="5">
    <source>
        <dbReference type="ARBA" id="ARBA00022842"/>
    </source>
</evidence>
<feature type="binding site" evidence="9">
    <location>
        <position position="452"/>
    </location>
    <ligand>
        <name>Mg(2+)</name>
        <dbReference type="ChEBI" id="CHEBI:18420"/>
    </ligand>
</feature>
<comment type="cofactor">
    <cofactor evidence="9">
        <name>Mg(2+)</name>
        <dbReference type="ChEBI" id="CHEBI:18420"/>
    </cofactor>
    <text evidence="9">Binds 1 Mg(2+) per subunit.</text>
</comment>
<dbReference type="GO" id="GO:0004737">
    <property type="term" value="F:pyruvate decarboxylase activity"/>
    <property type="evidence" value="ECO:0007669"/>
    <property type="project" value="TreeGrafter"/>
</dbReference>
<keyword evidence="6 10" id="KW-0786">Thiamine pyrophosphate</keyword>
<evidence type="ECO:0000259" key="11">
    <source>
        <dbReference type="Pfam" id="PF00205"/>
    </source>
</evidence>
<dbReference type="PROSITE" id="PS00187">
    <property type="entry name" value="TPP_ENZYMES"/>
    <property type="match status" value="1"/>
</dbReference>
<dbReference type="GO" id="GO:0000949">
    <property type="term" value="P:aromatic amino acid family catabolic process to alcohol via Ehrlich pathway"/>
    <property type="evidence" value="ECO:0007669"/>
    <property type="project" value="TreeGrafter"/>
</dbReference>
<dbReference type="Pfam" id="PF02776">
    <property type="entry name" value="TPP_enzyme_N"/>
    <property type="match status" value="1"/>
</dbReference>
<feature type="domain" description="Thiamine pyrophosphate enzyme central" evidence="11">
    <location>
        <begin position="208"/>
        <end position="323"/>
    </location>
</feature>
<dbReference type="Pfam" id="PF02775">
    <property type="entry name" value="TPP_enzyme_C"/>
    <property type="match status" value="1"/>
</dbReference>
<dbReference type="GO" id="GO:0030976">
    <property type="term" value="F:thiamine pyrophosphate binding"/>
    <property type="evidence" value="ECO:0007669"/>
    <property type="project" value="InterPro"/>
</dbReference>
<evidence type="ECO:0000256" key="10">
    <source>
        <dbReference type="RuleBase" id="RU362132"/>
    </source>
</evidence>
<name>A0A9P8NXW2_9ASCO</name>
<evidence type="ECO:0000313" key="14">
    <source>
        <dbReference type="EMBL" id="KAH3661212.1"/>
    </source>
</evidence>
<dbReference type="GO" id="GO:0000287">
    <property type="term" value="F:magnesium ion binding"/>
    <property type="evidence" value="ECO:0007669"/>
    <property type="project" value="InterPro"/>
</dbReference>
<dbReference type="RefSeq" id="XP_046058336.1">
    <property type="nucleotide sequence ID" value="XM_046207924.1"/>
</dbReference>
<evidence type="ECO:0000259" key="13">
    <source>
        <dbReference type="Pfam" id="PF02776"/>
    </source>
</evidence>
<evidence type="ECO:0000256" key="9">
    <source>
        <dbReference type="PIRSR" id="PIRSR036565-2"/>
    </source>
</evidence>
<comment type="similarity">
    <text evidence="2 10">Belongs to the TPP enzyme family.</text>
</comment>
<evidence type="ECO:0000256" key="2">
    <source>
        <dbReference type="ARBA" id="ARBA00007812"/>
    </source>
</evidence>
<comment type="catalytic activity">
    <reaction evidence="8">
        <text>pyruvate + H(+) = acetaldehyde + CO2</text>
        <dbReference type="Rhea" id="RHEA:45484"/>
        <dbReference type="ChEBI" id="CHEBI:15343"/>
        <dbReference type="ChEBI" id="CHEBI:15361"/>
        <dbReference type="ChEBI" id="CHEBI:15378"/>
        <dbReference type="ChEBI" id="CHEBI:16526"/>
    </reaction>
</comment>
<accession>A0A9P8NXW2</accession>
<evidence type="ECO:0000313" key="15">
    <source>
        <dbReference type="Proteomes" id="UP000769157"/>
    </source>
</evidence>
<dbReference type="AlphaFoldDB" id="A0A9P8NXW2"/>
<dbReference type="OrthoDB" id="3970464at2759"/>
<organism evidence="14 15">
    <name type="scientific">Ogataea philodendri</name>
    <dbReference type="NCBI Taxonomy" id="1378263"/>
    <lineage>
        <taxon>Eukaryota</taxon>
        <taxon>Fungi</taxon>
        <taxon>Dikarya</taxon>
        <taxon>Ascomycota</taxon>
        <taxon>Saccharomycotina</taxon>
        <taxon>Pichiomycetes</taxon>
        <taxon>Pichiales</taxon>
        <taxon>Pichiaceae</taxon>
        <taxon>Ogataea</taxon>
    </lineage>
</organism>
<dbReference type="PANTHER" id="PTHR43452:SF30">
    <property type="entry name" value="PYRUVATE DECARBOXYLASE ISOZYME 1-RELATED"/>
    <property type="match status" value="1"/>
</dbReference>
<dbReference type="SUPFAM" id="SSF52518">
    <property type="entry name" value="Thiamin diphosphate-binding fold (THDP-binding)"/>
    <property type="match status" value="2"/>
</dbReference>
<evidence type="ECO:0000256" key="8">
    <source>
        <dbReference type="ARBA" id="ARBA00048578"/>
    </source>
</evidence>
<evidence type="ECO:0000259" key="12">
    <source>
        <dbReference type="Pfam" id="PF02775"/>
    </source>
</evidence>
<gene>
    <name evidence="14" type="ORF">OGAPHI_006619</name>
</gene>
<dbReference type="GO" id="GO:0005634">
    <property type="term" value="C:nucleus"/>
    <property type="evidence" value="ECO:0007669"/>
    <property type="project" value="TreeGrafter"/>
</dbReference>
<dbReference type="PANTHER" id="PTHR43452">
    <property type="entry name" value="PYRUVATE DECARBOXYLASE"/>
    <property type="match status" value="1"/>
</dbReference>
<dbReference type="CDD" id="cd02005">
    <property type="entry name" value="TPP_PDC_IPDC"/>
    <property type="match status" value="1"/>
</dbReference>
<dbReference type="Gene3D" id="3.40.50.970">
    <property type="match status" value="2"/>
</dbReference>
<reference evidence="14" key="2">
    <citation type="submission" date="2021-01" db="EMBL/GenBank/DDBJ databases">
        <authorList>
            <person name="Schikora-Tamarit M.A."/>
        </authorList>
    </citation>
    <scope>NUCLEOTIDE SEQUENCE</scope>
    <source>
        <strain evidence="14">CBS6075</strain>
    </source>
</reference>
<feature type="domain" description="Thiamine pyrophosphate enzyme N-terminal TPP-binding" evidence="13">
    <location>
        <begin position="12"/>
        <end position="120"/>
    </location>
</feature>
<dbReference type="Pfam" id="PF00205">
    <property type="entry name" value="TPP_enzyme_M"/>
    <property type="match status" value="1"/>
</dbReference>
<keyword evidence="7" id="KW-0456">Lyase</keyword>
<dbReference type="PIRSF" id="PIRSF036565">
    <property type="entry name" value="Pyruvt_ip_decrb"/>
    <property type="match status" value="1"/>
</dbReference>
<dbReference type="InterPro" id="IPR012001">
    <property type="entry name" value="Thiamin_PyroP_enz_TPP-bd_dom"/>
</dbReference>
<dbReference type="GO" id="GO:0005829">
    <property type="term" value="C:cytosol"/>
    <property type="evidence" value="ECO:0007669"/>
    <property type="project" value="TreeGrafter"/>
</dbReference>
<evidence type="ECO:0000256" key="6">
    <source>
        <dbReference type="ARBA" id="ARBA00023052"/>
    </source>
</evidence>
<dbReference type="EMBL" id="JAEUBE010000487">
    <property type="protein sequence ID" value="KAH3661212.1"/>
    <property type="molecule type" value="Genomic_DNA"/>
</dbReference>
<feature type="binding site" evidence="9">
    <location>
        <position position="481"/>
    </location>
    <ligand>
        <name>Mg(2+)</name>
        <dbReference type="ChEBI" id="CHEBI:18420"/>
    </ligand>
</feature>
<dbReference type="SUPFAM" id="SSF52467">
    <property type="entry name" value="DHS-like NAD/FAD-binding domain"/>
    <property type="match status" value="1"/>
</dbReference>
<keyword evidence="15" id="KW-1185">Reference proteome</keyword>
<dbReference type="InterPro" id="IPR012000">
    <property type="entry name" value="Thiamin_PyroP_enz_cen_dom"/>
</dbReference>
<dbReference type="InterPro" id="IPR011766">
    <property type="entry name" value="TPP_enzyme_TPP-bd"/>
</dbReference>
<dbReference type="InterPro" id="IPR012110">
    <property type="entry name" value="PDC/IPDC-like"/>
</dbReference>
<feature type="domain" description="Thiamine pyrophosphate enzyme TPP-binding" evidence="12">
    <location>
        <begin position="405"/>
        <end position="546"/>
    </location>
</feature>
<sequence>MTTSTNDSQIPLGRYIFERIRQVGVKTIFGVPGDFNLSLLDHIYDVEGLRWAGNANELNAGYSADGYSRINGLSCLVTTFGVGDLSAVNAIAGMMAEHVGCLHIVGTPSLSSISNRLLLHHTLGNGRFDIFEDMSKHITEKATSIEDIEHAQAIVDDLIVTAFTLKRPVYLGLPSNFVNELVDASRLEKKLDLELPLNEKEAELEIVENIYAKIQEAKNPIVLVDACASRHDVKHLVAVFAETTQFPVFTTPMGKSSFDEDNPRYGGVYVGVLSNPDVKEAVESADLILSVGGLLSDFNTGSFTYNYHTTNVIEFHSDFCKVRAATYSNVKMQYVLEKLDEKIKKGTSNYVPGPLPASVHDYKQVVNVKSGKLTQDYLWKKLSYFLKSGDVIVTETGTSSFGVIQTHFPSKVTAISQVLWGSIGYSLPSAVGAQFALEEIDPNRRCILFIGDGSLQLTVQAISDVCRWNLKPYLFVLNNKGYTIEKLIHGEHAQYNMIQTWDHSKILELFHDKVEYENHRVSTVEELNTLFEDKAFNKNDKVRLIELMLDEMDAPANLVKQAKISEKINSS</sequence>
<keyword evidence="5 9" id="KW-0460">Magnesium</keyword>
<dbReference type="InterPro" id="IPR047213">
    <property type="entry name" value="TPP_PYR_PDC_IPDC-like"/>
</dbReference>
<dbReference type="FunFam" id="3.40.50.970:FF:000019">
    <property type="entry name" value="Pyruvate decarboxylase isozyme"/>
    <property type="match status" value="1"/>
</dbReference>
<comment type="caution">
    <text evidence="14">The sequence shown here is derived from an EMBL/GenBank/DDBJ whole genome shotgun (WGS) entry which is preliminary data.</text>
</comment>
<comment type="cofactor">
    <cofactor evidence="1">
        <name>thiamine diphosphate</name>
        <dbReference type="ChEBI" id="CHEBI:58937"/>
    </cofactor>
</comment>